<dbReference type="GO" id="GO:0005096">
    <property type="term" value="F:GTPase activator activity"/>
    <property type="evidence" value="ECO:0007669"/>
    <property type="project" value="TreeGrafter"/>
</dbReference>
<reference evidence="1" key="1">
    <citation type="submission" date="2023-03" db="EMBL/GenBank/DDBJ databases">
        <authorList>
            <person name="Steffen K."/>
            <person name="Cardenas P."/>
        </authorList>
    </citation>
    <scope>NUCLEOTIDE SEQUENCE</scope>
</reference>
<dbReference type="GO" id="GO:0005829">
    <property type="term" value="C:cytosol"/>
    <property type="evidence" value="ECO:0007669"/>
    <property type="project" value="TreeGrafter"/>
</dbReference>
<comment type="caution">
    <text evidence="1">The sequence shown here is derived from an EMBL/GenBank/DDBJ whole genome shotgun (WGS) entry which is preliminary data.</text>
</comment>
<dbReference type="SUPFAM" id="SSF52540">
    <property type="entry name" value="P-loop containing nucleoside triphosphate hydrolases"/>
    <property type="match status" value="1"/>
</dbReference>
<dbReference type="PANTHER" id="PTHR46005">
    <property type="entry name" value="RHO GTPASE-ACTIVATING PROTEIN 190"/>
    <property type="match status" value="1"/>
</dbReference>
<dbReference type="InterPro" id="IPR027417">
    <property type="entry name" value="P-loop_NTPase"/>
</dbReference>
<evidence type="ECO:0000313" key="2">
    <source>
        <dbReference type="Proteomes" id="UP001174909"/>
    </source>
</evidence>
<feature type="non-terminal residue" evidence="1">
    <location>
        <position position="1"/>
    </location>
</feature>
<dbReference type="Gene3D" id="3.40.50.300">
    <property type="entry name" value="P-loop containing nucleotide triphosphate hydrolases"/>
    <property type="match status" value="1"/>
</dbReference>
<protein>
    <submittedName>
        <fullName evidence="1">Uncharacterized protein</fullName>
    </submittedName>
</protein>
<dbReference type="GO" id="GO:0008361">
    <property type="term" value="P:regulation of cell size"/>
    <property type="evidence" value="ECO:0007669"/>
    <property type="project" value="TreeGrafter"/>
</dbReference>
<organism evidence="1 2">
    <name type="scientific">Geodia barretti</name>
    <name type="common">Barrett's horny sponge</name>
    <dbReference type="NCBI Taxonomy" id="519541"/>
    <lineage>
        <taxon>Eukaryota</taxon>
        <taxon>Metazoa</taxon>
        <taxon>Porifera</taxon>
        <taxon>Demospongiae</taxon>
        <taxon>Heteroscleromorpha</taxon>
        <taxon>Tetractinellida</taxon>
        <taxon>Astrophorina</taxon>
        <taxon>Geodiidae</taxon>
        <taxon>Geodia</taxon>
    </lineage>
</organism>
<evidence type="ECO:0000313" key="1">
    <source>
        <dbReference type="EMBL" id="CAI7995708.1"/>
    </source>
</evidence>
<proteinExistence type="predicted"/>
<dbReference type="AlphaFoldDB" id="A0AA35W3I4"/>
<name>A0AA35W3I4_GEOBA</name>
<dbReference type="InterPro" id="IPR051978">
    <property type="entry name" value="Rho-GAP_domain"/>
</dbReference>
<sequence length="219" mass="25247">MDGMEFDAQLQRTKTVCKTLKKADATYVLVLTKMESVVQESVDKFHQLKKKEKIGADVITTSSMCNYNIATTFRIIAEKILKTVYVNIPTFEQAAENELAAKTSAKRLFSTFTTKWVQTSSERIEEIELTEQYRACKSAVGKYETDRIFAFKLLEVKNSEMLVGVNEDPDRRREYLEDFIQMHPDLMLYQSQLLRKVEEHVADSLLEQPAKDTPSPQRT</sequence>
<dbReference type="PANTHER" id="PTHR46005:SF4">
    <property type="entry name" value="RHO GTPASE-ACTIVATING PROTEIN 190"/>
    <property type="match status" value="1"/>
</dbReference>
<accession>A0AA35W3I4</accession>
<dbReference type="EMBL" id="CASHTH010000255">
    <property type="protein sequence ID" value="CAI7995708.1"/>
    <property type="molecule type" value="Genomic_DNA"/>
</dbReference>
<gene>
    <name evidence="1" type="ORF">GBAR_LOCUS1737</name>
</gene>
<dbReference type="GO" id="GO:0007266">
    <property type="term" value="P:Rho protein signal transduction"/>
    <property type="evidence" value="ECO:0007669"/>
    <property type="project" value="TreeGrafter"/>
</dbReference>
<dbReference type="Proteomes" id="UP001174909">
    <property type="component" value="Unassembled WGS sequence"/>
</dbReference>
<keyword evidence="2" id="KW-1185">Reference proteome</keyword>